<evidence type="ECO:0000256" key="2">
    <source>
        <dbReference type="ARBA" id="ARBA00022676"/>
    </source>
</evidence>
<evidence type="ECO:0000259" key="4">
    <source>
        <dbReference type="Pfam" id="PF00535"/>
    </source>
</evidence>
<protein>
    <submittedName>
        <fullName evidence="5">Glycosyltransferase family 2 protein</fullName>
    </submittedName>
</protein>
<evidence type="ECO:0000256" key="1">
    <source>
        <dbReference type="ARBA" id="ARBA00006739"/>
    </source>
</evidence>
<reference evidence="5 6" key="1">
    <citation type="submission" date="2024-02" db="EMBL/GenBank/DDBJ databases">
        <title>Draft genome sequence of Collimonas sp. strain H4R21, an effective mineral-weathering bacterial strain isolated from the beech rhizosphere.</title>
        <authorList>
            <person name="Morin E."/>
            <person name="Uroz S."/>
            <person name="Leveau J.H.J."/>
            <person name="Kumar R."/>
            <person name="Rey M.W."/>
            <person name="Pham J."/>
        </authorList>
    </citation>
    <scope>NUCLEOTIDE SEQUENCE [LARGE SCALE GENOMIC DNA]</scope>
    <source>
        <strain evidence="5 6">H4R21</strain>
    </source>
</reference>
<gene>
    <name evidence="5" type="ORF">V8G57_19010</name>
</gene>
<comment type="similarity">
    <text evidence="1">Belongs to the glycosyltransferase 2 family.</text>
</comment>
<dbReference type="PANTHER" id="PTHR43179">
    <property type="entry name" value="RHAMNOSYLTRANSFERASE WBBL"/>
    <property type="match status" value="1"/>
</dbReference>
<keyword evidence="2" id="KW-0328">Glycosyltransferase</keyword>
<dbReference type="Pfam" id="PF00535">
    <property type="entry name" value="Glycos_transf_2"/>
    <property type="match status" value="1"/>
</dbReference>
<feature type="domain" description="Glycosyltransferase 2-like" evidence="4">
    <location>
        <begin position="8"/>
        <end position="102"/>
    </location>
</feature>
<dbReference type="RefSeq" id="WP_342830681.1">
    <property type="nucleotide sequence ID" value="NZ_JBANDC010000014.1"/>
</dbReference>
<name>A0ABU9PZP3_9BURK</name>
<dbReference type="SUPFAM" id="SSF53448">
    <property type="entry name" value="Nucleotide-diphospho-sugar transferases"/>
    <property type="match status" value="1"/>
</dbReference>
<dbReference type="Gene3D" id="3.90.550.10">
    <property type="entry name" value="Spore Coat Polysaccharide Biosynthesis Protein SpsA, Chain A"/>
    <property type="match status" value="1"/>
</dbReference>
<evidence type="ECO:0000313" key="5">
    <source>
        <dbReference type="EMBL" id="MEM4989484.1"/>
    </source>
</evidence>
<organism evidence="5 6">
    <name type="scientific">Collimonas rhizosphaerae</name>
    <dbReference type="NCBI Taxonomy" id="3126357"/>
    <lineage>
        <taxon>Bacteria</taxon>
        <taxon>Pseudomonadati</taxon>
        <taxon>Pseudomonadota</taxon>
        <taxon>Betaproteobacteria</taxon>
        <taxon>Burkholderiales</taxon>
        <taxon>Oxalobacteraceae</taxon>
        <taxon>Collimonas</taxon>
    </lineage>
</organism>
<dbReference type="PANTHER" id="PTHR43179:SF12">
    <property type="entry name" value="GALACTOFURANOSYLTRANSFERASE GLFT2"/>
    <property type="match status" value="1"/>
</dbReference>
<keyword evidence="6" id="KW-1185">Reference proteome</keyword>
<evidence type="ECO:0000313" key="6">
    <source>
        <dbReference type="Proteomes" id="UP001495910"/>
    </source>
</evidence>
<dbReference type="EMBL" id="JBANDC010000014">
    <property type="protein sequence ID" value="MEM4989484.1"/>
    <property type="molecule type" value="Genomic_DNA"/>
</dbReference>
<sequence length="313" mass="34095">MANVVSITVAYQPDPDLLEQQLRALASQVNMIVVVDNGSDNVSDWHSRIAAGARVLRLAGNVGIAAAQNAGIRFAQEAGASHVLLMDHDSIPEPGMVDALLAAESRFLSKGVNVAALGPVRIDRRTGSLSGFVRQQGAKIGWVTCAAAVDGLVEADFLIASGSLIPVAALDVVGLMNEGYFIDHVDTEWCLRARDKGLAIVGVCAARLSHRLGDSVVRVWVGYWREVPLNSPVRNYYMFRNTVLMMRFAPMPWVWRRTHVFRLLQYVVFSSIAVAPRWKRIGLMAKGVWHGLNGRTGPLTVLIDRTTTDGDAV</sequence>
<dbReference type="NCBIfam" id="TIGR01556">
    <property type="entry name" value="rhamnosyltran"/>
    <property type="match status" value="1"/>
</dbReference>
<evidence type="ECO:0000256" key="3">
    <source>
        <dbReference type="ARBA" id="ARBA00022679"/>
    </source>
</evidence>
<accession>A0ABU9PZP3</accession>
<comment type="caution">
    <text evidence="5">The sequence shown here is derived from an EMBL/GenBank/DDBJ whole genome shotgun (WGS) entry which is preliminary data.</text>
</comment>
<dbReference type="CDD" id="cd02526">
    <property type="entry name" value="GT2_RfbF_like"/>
    <property type="match status" value="1"/>
</dbReference>
<proteinExistence type="inferred from homology"/>
<dbReference type="InterPro" id="IPR006446">
    <property type="entry name" value="RhaTrfase"/>
</dbReference>
<keyword evidence="3" id="KW-0808">Transferase</keyword>
<dbReference type="Proteomes" id="UP001495910">
    <property type="component" value="Unassembled WGS sequence"/>
</dbReference>
<dbReference type="InterPro" id="IPR029044">
    <property type="entry name" value="Nucleotide-diphossugar_trans"/>
</dbReference>
<dbReference type="InterPro" id="IPR001173">
    <property type="entry name" value="Glyco_trans_2-like"/>
</dbReference>